<feature type="binding site" evidence="8">
    <location>
        <position position="105"/>
    </location>
    <ligand>
        <name>ATP</name>
        <dbReference type="ChEBI" id="CHEBI:30616"/>
    </ligand>
</feature>
<comment type="similarity">
    <text evidence="1 8">Belongs to the SELO family.</text>
</comment>
<evidence type="ECO:0000313" key="10">
    <source>
        <dbReference type="Proteomes" id="UP000315439"/>
    </source>
</evidence>
<feature type="binding site" evidence="8">
    <location>
        <position position="273"/>
    </location>
    <ligand>
        <name>Mg(2+)</name>
        <dbReference type="ChEBI" id="CHEBI:18420"/>
    </ligand>
</feature>
<feature type="binding site" evidence="8">
    <location>
        <position position="282"/>
    </location>
    <ligand>
        <name>Mg(2+)</name>
        <dbReference type="ChEBI" id="CHEBI:18420"/>
    </ligand>
</feature>
<evidence type="ECO:0000256" key="6">
    <source>
        <dbReference type="ARBA" id="ARBA00022840"/>
    </source>
</evidence>
<reference evidence="9 10" key="1">
    <citation type="submission" date="2019-07" db="EMBL/GenBank/DDBJ databases">
        <title>Draft genome for Aliikangiella sp. M105.</title>
        <authorList>
            <person name="Wang G."/>
        </authorList>
    </citation>
    <scope>NUCLEOTIDE SEQUENCE [LARGE SCALE GENOMIC DNA]</scope>
    <source>
        <strain evidence="9 10">M105</strain>
    </source>
</reference>
<keyword evidence="6 8" id="KW-0067">ATP-binding</keyword>
<comment type="catalytic activity">
    <reaction evidence="8">
        <text>L-seryl-[protein] + UTP = O-(5'-uridylyl)-L-seryl-[protein] + diphosphate</text>
        <dbReference type="Rhea" id="RHEA:64604"/>
        <dbReference type="Rhea" id="RHEA-COMP:9863"/>
        <dbReference type="Rhea" id="RHEA-COMP:16635"/>
        <dbReference type="ChEBI" id="CHEBI:29999"/>
        <dbReference type="ChEBI" id="CHEBI:33019"/>
        <dbReference type="ChEBI" id="CHEBI:46398"/>
        <dbReference type="ChEBI" id="CHEBI:156051"/>
    </reaction>
</comment>
<feature type="binding site" evidence="8">
    <location>
        <position position="282"/>
    </location>
    <ligand>
        <name>ATP</name>
        <dbReference type="ChEBI" id="CHEBI:30616"/>
    </ligand>
</feature>
<dbReference type="AlphaFoldDB" id="A0A545UAP8"/>
<comment type="caution">
    <text evidence="9">The sequence shown here is derived from an EMBL/GenBank/DDBJ whole genome shotgun (WGS) entry which is preliminary data.</text>
</comment>
<keyword evidence="4 8" id="KW-0479">Metal-binding</keyword>
<comment type="catalytic activity">
    <reaction evidence="8">
        <text>L-tyrosyl-[protein] + UTP = O-(5'-uridylyl)-L-tyrosyl-[protein] + diphosphate</text>
        <dbReference type="Rhea" id="RHEA:83887"/>
        <dbReference type="Rhea" id="RHEA-COMP:10136"/>
        <dbReference type="Rhea" id="RHEA-COMP:20238"/>
        <dbReference type="ChEBI" id="CHEBI:33019"/>
        <dbReference type="ChEBI" id="CHEBI:46398"/>
        <dbReference type="ChEBI" id="CHEBI:46858"/>
        <dbReference type="ChEBI" id="CHEBI:90602"/>
    </reaction>
</comment>
<feature type="active site" description="Proton acceptor" evidence="8">
    <location>
        <position position="272"/>
    </location>
</feature>
<feature type="binding site" evidence="8">
    <location>
        <position position="138"/>
    </location>
    <ligand>
        <name>ATP</name>
        <dbReference type="ChEBI" id="CHEBI:30616"/>
    </ligand>
</feature>
<dbReference type="GO" id="GO:0070733">
    <property type="term" value="F:AMPylase activity"/>
    <property type="evidence" value="ECO:0007669"/>
    <property type="project" value="UniProtKB-EC"/>
</dbReference>
<feature type="binding site" evidence="8">
    <location>
        <position position="195"/>
    </location>
    <ligand>
        <name>ATP</name>
        <dbReference type="ChEBI" id="CHEBI:30616"/>
    </ligand>
</feature>
<dbReference type="EC" id="2.7.7.108" evidence="8"/>
<feature type="binding site" evidence="8">
    <location>
        <position position="202"/>
    </location>
    <ligand>
        <name>ATP</name>
        <dbReference type="ChEBI" id="CHEBI:30616"/>
    </ligand>
</feature>
<evidence type="ECO:0000256" key="4">
    <source>
        <dbReference type="ARBA" id="ARBA00022723"/>
    </source>
</evidence>
<dbReference type="EMBL" id="VIKS01000010">
    <property type="protein sequence ID" value="TQV86541.1"/>
    <property type="molecule type" value="Genomic_DNA"/>
</dbReference>
<dbReference type="GO" id="GO:0000287">
    <property type="term" value="F:magnesium ion binding"/>
    <property type="evidence" value="ECO:0007669"/>
    <property type="project" value="UniProtKB-UniRule"/>
</dbReference>
<comment type="catalytic activity">
    <reaction evidence="8">
        <text>L-threonyl-[protein] + ATP = 3-O-(5'-adenylyl)-L-threonyl-[protein] + diphosphate</text>
        <dbReference type="Rhea" id="RHEA:54292"/>
        <dbReference type="Rhea" id="RHEA-COMP:11060"/>
        <dbReference type="Rhea" id="RHEA-COMP:13847"/>
        <dbReference type="ChEBI" id="CHEBI:30013"/>
        <dbReference type="ChEBI" id="CHEBI:30616"/>
        <dbReference type="ChEBI" id="CHEBI:33019"/>
        <dbReference type="ChEBI" id="CHEBI:138113"/>
        <dbReference type="EC" id="2.7.7.108"/>
    </reaction>
</comment>
<comment type="catalytic activity">
    <reaction evidence="8">
        <text>L-seryl-[protein] + ATP = 3-O-(5'-adenylyl)-L-seryl-[protein] + diphosphate</text>
        <dbReference type="Rhea" id="RHEA:58120"/>
        <dbReference type="Rhea" id="RHEA-COMP:9863"/>
        <dbReference type="Rhea" id="RHEA-COMP:15073"/>
        <dbReference type="ChEBI" id="CHEBI:29999"/>
        <dbReference type="ChEBI" id="CHEBI:30616"/>
        <dbReference type="ChEBI" id="CHEBI:33019"/>
        <dbReference type="ChEBI" id="CHEBI:142516"/>
        <dbReference type="EC" id="2.7.7.108"/>
    </reaction>
</comment>
<keyword evidence="2 8" id="KW-0808">Transferase</keyword>
<comment type="catalytic activity">
    <reaction evidence="8">
        <text>L-tyrosyl-[protein] + ATP = O-(5'-adenylyl)-L-tyrosyl-[protein] + diphosphate</text>
        <dbReference type="Rhea" id="RHEA:54288"/>
        <dbReference type="Rhea" id="RHEA-COMP:10136"/>
        <dbReference type="Rhea" id="RHEA-COMP:13846"/>
        <dbReference type="ChEBI" id="CHEBI:30616"/>
        <dbReference type="ChEBI" id="CHEBI:33019"/>
        <dbReference type="ChEBI" id="CHEBI:46858"/>
        <dbReference type="ChEBI" id="CHEBI:83624"/>
        <dbReference type="EC" id="2.7.7.108"/>
    </reaction>
</comment>
<evidence type="ECO:0000313" key="9">
    <source>
        <dbReference type="EMBL" id="TQV86541.1"/>
    </source>
</evidence>
<dbReference type="Proteomes" id="UP000315439">
    <property type="component" value="Unassembled WGS sequence"/>
</dbReference>
<comment type="function">
    <text evidence="8">Nucleotidyltransferase involved in the post-translational modification of proteins. It can catalyze the addition of adenosine monophosphate (AMP) or uridine monophosphate (UMP) to a protein, resulting in modifications known as AMPylation and UMPylation.</text>
</comment>
<evidence type="ECO:0000256" key="5">
    <source>
        <dbReference type="ARBA" id="ARBA00022741"/>
    </source>
</evidence>
<feature type="binding site" evidence="8">
    <location>
        <position position="125"/>
    </location>
    <ligand>
        <name>ATP</name>
        <dbReference type="ChEBI" id="CHEBI:30616"/>
    </ligand>
</feature>
<keyword evidence="5 8" id="KW-0547">Nucleotide-binding</keyword>
<evidence type="ECO:0000256" key="2">
    <source>
        <dbReference type="ARBA" id="ARBA00022679"/>
    </source>
</evidence>
<dbReference type="PANTHER" id="PTHR32057">
    <property type="entry name" value="PROTEIN ADENYLYLTRANSFERASE SELO, MITOCHONDRIAL"/>
    <property type="match status" value="1"/>
</dbReference>
<feature type="binding site" evidence="8">
    <location>
        <position position="102"/>
    </location>
    <ligand>
        <name>ATP</name>
        <dbReference type="ChEBI" id="CHEBI:30616"/>
    </ligand>
</feature>
<dbReference type="OrthoDB" id="9776281at2"/>
<proteinExistence type="inferred from homology"/>
<organism evidence="9 10">
    <name type="scientific">Aliikangiella coralliicola</name>
    <dbReference type="NCBI Taxonomy" id="2592383"/>
    <lineage>
        <taxon>Bacteria</taxon>
        <taxon>Pseudomonadati</taxon>
        <taxon>Pseudomonadota</taxon>
        <taxon>Gammaproteobacteria</taxon>
        <taxon>Oceanospirillales</taxon>
        <taxon>Pleioneaceae</taxon>
        <taxon>Aliikangiella</taxon>
    </lineage>
</organism>
<keyword evidence="7 8" id="KW-0460">Magnesium</keyword>
<keyword evidence="10" id="KW-1185">Reference proteome</keyword>
<comment type="cofactor">
    <cofactor evidence="8">
        <name>Mg(2+)</name>
        <dbReference type="ChEBI" id="CHEBI:18420"/>
    </cofactor>
    <cofactor evidence="8">
        <name>Mn(2+)</name>
        <dbReference type="ChEBI" id="CHEBI:29035"/>
    </cofactor>
</comment>
<gene>
    <name evidence="8" type="primary">ydiU</name>
    <name evidence="8" type="synonym">selO</name>
    <name evidence="9" type="ORF">FLL46_16685</name>
</gene>
<dbReference type="PANTHER" id="PTHR32057:SF14">
    <property type="entry name" value="PROTEIN ADENYLYLTRANSFERASE SELO, MITOCHONDRIAL"/>
    <property type="match status" value="1"/>
</dbReference>
<evidence type="ECO:0000256" key="1">
    <source>
        <dbReference type="ARBA" id="ARBA00009747"/>
    </source>
</evidence>
<accession>A0A545UAP8</accession>
<dbReference type="Pfam" id="PF02696">
    <property type="entry name" value="SelO"/>
    <property type="match status" value="1"/>
</dbReference>
<dbReference type="GO" id="GO:0005524">
    <property type="term" value="F:ATP binding"/>
    <property type="evidence" value="ECO:0007669"/>
    <property type="project" value="UniProtKB-UniRule"/>
</dbReference>
<feature type="binding site" evidence="8">
    <location>
        <position position="104"/>
    </location>
    <ligand>
        <name>ATP</name>
        <dbReference type="ChEBI" id="CHEBI:30616"/>
    </ligand>
</feature>
<name>A0A545UAP8_9GAMM</name>
<evidence type="ECO:0000256" key="7">
    <source>
        <dbReference type="ARBA" id="ARBA00022842"/>
    </source>
</evidence>
<dbReference type="EC" id="2.7.7.-" evidence="8"/>
<dbReference type="RefSeq" id="WP_142932465.1">
    <property type="nucleotide sequence ID" value="NZ_ML660166.1"/>
</dbReference>
<protein>
    <recommendedName>
        <fullName evidence="8">Protein nucleotidyltransferase YdiU</fullName>
        <ecNumber evidence="8">2.7.7.-</ecNumber>
    </recommendedName>
    <alternativeName>
        <fullName evidence="8">Protein adenylyltransferase YdiU</fullName>
        <ecNumber evidence="8">2.7.7.108</ecNumber>
    </alternativeName>
    <alternativeName>
        <fullName evidence="8">Protein uridylyltransferase YdiU</fullName>
        <ecNumber evidence="8">2.7.7.-</ecNumber>
    </alternativeName>
</protein>
<evidence type="ECO:0000256" key="8">
    <source>
        <dbReference type="HAMAP-Rule" id="MF_00692"/>
    </source>
</evidence>
<keyword evidence="8" id="KW-0464">Manganese</keyword>
<evidence type="ECO:0000256" key="3">
    <source>
        <dbReference type="ARBA" id="ARBA00022695"/>
    </source>
</evidence>
<dbReference type="NCBIfam" id="NF000658">
    <property type="entry name" value="PRK00029.1"/>
    <property type="match status" value="1"/>
</dbReference>
<keyword evidence="3 8" id="KW-0548">Nucleotidyltransferase</keyword>
<dbReference type="InterPro" id="IPR003846">
    <property type="entry name" value="SelO"/>
</dbReference>
<sequence>MNIPLKFNNRFVEQLPADSDKSSTPRQVFGACYSLVEPTKVAEPTVVGVSSEVASLIGLTEKDTRSRWFAETFVGNRVIDGMQPFAMCYGGHQFGHWAGQLGDGRAINLGEVVDVDGCNQTLQLKGAGLTPYSRTADGLAVLRSSIREFLCSEAMHHLGVPTTRALSIILTGEKVMRDMFYDGHPELEPGAVVCRVAPSFLRLGNYQLLAARQERTILKQLIDFTIRHDFPHLGEPCIEVYEQWFDEVCRRTADMVVHWMRVGFVHGVMNTDNISVLGLTIDYGPYGWLEGYDPHWTPNTTDSEGRRYSFGNQPKVAQWNLYQFANAIALIIERTENLEKSINQFASYYEEKSQKMYAGKLGWENHQGDSDQKLISELFEILCLAETDMTIFFRLLSQFKSTKNYTDEELFQTVEPAYYNLTALDESTRKKVINWLKKYFERIQQQNLDDESRRAIMNAVNPKYVLRNYLTQVAIDKATKGDFSEVEKLLTIMQNPYDEQPEYEDYNKKRPEWARFKAGCSMLSCSS</sequence>
<feature type="binding site" evidence="8">
    <location>
        <position position="137"/>
    </location>
    <ligand>
        <name>ATP</name>
        <dbReference type="ChEBI" id="CHEBI:30616"/>
    </ligand>
</feature>
<comment type="catalytic activity">
    <reaction evidence="8">
        <text>L-histidyl-[protein] + UTP = N(tele)-(5'-uridylyl)-L-histidyl-[protein] + diphosphate</text>
        <dbReference type="Rhea" id="RHEA:83891"/>
        <dbReference type="Rhea" id="RHEA-COMP:9745"/>
        <dbReference type="Rhea" id="RHEA-COMP:20239"/>
        <dbReference type="ChEBI" id="CHEBI:29979"/>
        <dbReference type="ChEBI" id="CHEBI:33019"/>
        <dbReference type="ChEBI" id="CHEBI:46398"/>
        <dbReference type="ChEBI" id="CHEBI:233474"/>
    </reaction>
</comment>
<dbReference type="GO" id="GO:0030145">
    <property type="term" value="F:manganese ion binding"/>
    <property type="evidence" value="ECO:0007669"/>
    <property type="project" value="UniProtKB-UniRule"/>
</dbReference>
<dbReference type="HAMAP" id="MF_00692">
    <property type="entry name" value="SelO"/>
    <property type="match status" value="1"/>
</dbReference>